<name>A0ABS0B7D3_9GAMM</name>
<keyword evidence="4" id="KW-1185">Reference proteome</keyword>
<gene>
    <name evidence="3" type="ORF">IU514_12910</name>
</gene>
<dbReference type="SMART" id="SM00849">
    <property type="entry name" value="Lactamase_B"/>
    <property type="match status" value="1"/>
</dbReference>
<dbReference type="SUPFAM" id="SSF56281">
    <property type="entry name" value="Metallo-hydrolase/oxidoreductase"/>
    <property type="match status" value="1"/>
</dbReference>
<dbReference type="PANTHER" id="PTHR42951:SF4">
    <property type="entry name" value="ACYL-COENZYME A THIOESTERASE MBLAC2"/>
    <property type="match status" value="1"/>
</dbReference>
<proteinExistence type="inferred from homology"/>
<dbReference type="CDD" id="cd16282">
    <property type="entry name" value="metallo-hydrolase-like_MBL-fold"/>
    <property type="match status" value="1"/>
</dbReference>
<dbReference type="RefSeq" id="WP_194931501.1">
    <property type="nucleotide sequence ID" value="NZ_JADLZT010000006.1"/>
</dbReference>
<comment type="caution">
    <text evidence="3">The sequence shown here is derived from an EMBL/GenBank/DDBJ whole genome shotgun (WGS) entry which is preliminary data.</text>
</comment>
<dbReference type="Gene3D" id="3.60.15.10">
    <property type="entry name" value="Ribonuclease Z/Hydroxyacylglutathione hydrolase-like"/>
    <property type="match status" value="1"/>
</dbReference>
<sequence>MYRAHFNNIAARIGRAIRIALIASTLAWPTLGAAQDSPVIKINAEAARSDIKITPLRGGVSMLEGSGGNIGVLVAPGEKFMVDAGIAISKDKLTKALASLSPDRVTNVVNTHWHWDHTDGNAWLHDAGAEIVAHPRTAQYVAQVERVDDWSYTFQPLTTSGQPRVLVKDRKQYAVGGEQVDVVAIPPAHTDGDLYVHFKNADVLFVGDTYWNGIYPFIDNEHGGSIDGMIRAADLSLKMAGSRTIVIPGHGPPATRADLEEYRTMLQTIRDNVAKLKKQGKNRDAVIAAKPSSQFDAKWGQFLIDPAFFTRLVYDGL</sequence>
<feature type="domain" description="Metallo-beta-lactamase" evidence="2">
    <location>
        <begin position="67"/>
        <end position="250"/>
    </location>
</feature>
<reference evidence="3 4" key="1">
    <citation type="submission" date="2020-11" db="EMBL/GenBank/DDBJ databases">
        <title>Draft Genome Sequence and Secondary Metabolite Biosynthetic Potential of the Lysobacter niastensis Type strain DSM 18481.</title>
        <authorList>
            <person name="Turrini P."/>
            <person name="Artuso I."/>
            <person name="Tescari M."/>
            <person name="Lugli G.A."/>
            <person name="Frangipani E."/>
            <person name="Ventura M."/>
            <person name="Visca P."/>
        </authorList>
    </citation>
    <scope>NUCLEOTIDE SEQUENCE [LARGE SCALE GENOMIC DNA]</scope>
    <source>
        <strain evidence="3 4">DSM 18481</strain>
    </source>
</reference>
<comment type="similarity">
    <text evidence="1">Belongs to the metallo-beta-lactamase superfamily. Class-B beta-lactamase family.</text>
</comment>
<dbReference type="InterPro" id="IPR050855">
    <property type="entry name" value="NDM-1-like"/>
</dbReference>
<dbReference type="Pfam" id="PF00753">
    <property type="entry name" value="Lactamase_B"/>
    <property type="match status" value="1"/>
</dbReference>
<evidence type="ECO:0000256" key="1">
    <source>
        <dbReference type="ARBA" id="ARBA00005250"/>
    </source>
</evidence>
<dbReference type="InterPro" id="IPR001279">
    <property type="entry name" value="Metallo-B-lactamas"/>
</dbReference>
<evidence type="ECO:0000313" key="4">
    <source>
        <dbReference type="Proteomes" id="UP001429984"/>
    </source>
</evidence>
<dbReference type="PANTHER" id="PTHR42951">
    <property type="entry name" value="METALLO-BETA-LACTAMASE DOMAIN-CONTAINING"/>
    <property type="match status" value="1"/>
</dbReference>
<evidence type="ECO:0000313" key="3">
    <source>
        <dbReference type="EMBL" id="MBF6024926.1"/>
    </source>
</evidence>
<dbReference type="Proteomes" id="UP001429984">
    <property type="component" value="Unassembled WGS sequence"/>
</dbReference>
<protein>
    <submittedName>
        <fullName evidence="3">MBL fold metallo-hydrolase</fullName>
    </submittedName>
</protein>
<dbReference type="InterPro" id="IPR036866">
    <property type="entry name" value="RibonucZ/Hydroxyglut_hydro"/>
</dbReference>
<organism evidence="3 4">
    <name type="scientific">Lysobacter niastensis</name>
    <dbReference type="NCBI Taxonomy" id="380629"/>
    <lineage>
        <taxon>Bacteria</taxon>
        <taxon>Pseudomonadati</taxon>
        <taxon>Pseudomonadota</taxon>
        <taxon>Gammaproteobacteria</taxon>
        <taxon>Lysobacterales</taxon>
        <taxon>Lysobacteraceae</taxon>
        <taxon>Lysobacter</taxon>
    </lineage>
</organism>
<accession>A0ABS0B7D3</accession>
<evidence type="ECO:0000259" key="2">
    <source>
        <dbReference type="SMART" id="SM00849"/>
    </source>
</evidence>
<dbReference type="EMBL" id="JADLZT010000006">
    <property type="protein sequence ID" value="MBF6024926.1"/>
    <property type="molecule type" value="Genomic_DNA"/>
</dbReference>